<sequence length="79" mass="8954">MASLPFVIVMLVACYALWSELRTDPLIVRRQVAVEMMRDAVVHGVEQHGDHFQLSVDAIDPEVAEHREPLGDEDEARRS</sequence>
<evidence type="ECO:0000313" key="2">
    <source>
        <dbReference type="Proteomes" id="UP000195106"/>
    </source>
</evidence>
<dbReference type="EMBL" id="MDHJ01000001">
    <property type="protein sequence ID" value="OUE08584.1"/>
    <property type="molecule type" value="Genomic_DNA"/>
</dbReference>
<dbReference type="Proteomes" id="UP000195106">
    <property type="component" value="Unassembled WGS sequence"/>
</dbReference>
<name>A0A251XSM6_9MICO</name>
<protein>
    <submittedName>
        <fullName evidence="1">Uncharacterized protein</fullName>
    </submittedName>
</protein>
<proteinExistence type="predicted"/>
<gene>
    <name evidence="1" type="ORF">CMsap09_06525</name>
</gene>
<dbReference type="AlphaFoldDB" id="A0A251XSM6"/>
<organism evidence="1 2">
    <name type="scientific">Clavibacter michiganensis</name>
    <dbReference type="NCBI Taxonomy" id="28447"/>
    <lineage>
        <taxon>Bacteria</taxon>
        <taxon>Bacillati</taxon>
        <taxon>Actinomycetota</taxon>
        <taxon>Actinomycetes</taxon>
        <taxon>Micrococcales</taxon>
        <taxon>Microbacteriaceae</taxon>
        <taxon>Clavibacter</taxon>
    </lineage>
</organism>
<accession>A0A251XSM6</accession>
<evidence type="ECO:0000313" key="1">
    <source>
        <dbReference type="EMBL" id="OUE08584.1"/>
    </source>
</evidence>
<comment type="caution">
    <text evidence="1">The sequence shown here is derived from an EMBL/GenBank/DDBJ whole genome shotgun (WGS) entry which is preliminary data.</text>
</comment>
<reference evidence="1 2" key="1">
    <citation type="submission" date="2016-08" db="EMBL/GenBank/DDBJ databases">
        <title>Genome sequence of Clavibacter michiganensis spp. strain CASJ009.</title>
        <authorList>
            <person name="Thapa S.P."/>
            <person name="Coaker G."/>
        </authorList>
    </citation>
    <scope>NUCLEOTIDE SEQUENCE [LARGE SCALE GENOMIC DNA]</scope>
    <source>
        <strain evidence="1">CASJ009</strain>
    </source>
</reference>